<comment type="caution">
    <text evidence="1">The sequence shown here is derived from an EMBL/GenBank/DDBJ whole genome shotgun (WGS) entry which is preliminary data.</text>
</comment>
<protein>
    <submittedName>
        <fullName evidence="1">Uncharacterized protein</fullName>
    </submittedName>
</protein>
<organism evidence="1 2">
    <name type="scientific">Myodes glareolus</name>
    <name type="common">Bank vole</name>
    <name type="synonym">Clethrionomys glareolus</name>
    <dbReference type="NCBI Taxonomy" id="447135"/>
    <lineage>
        <taxon>Eukaryota</taxon>
        <taxon>Metazoa</taxon>
        <taxon>Chordata</taxon>
        <taxon>Craniata</taxon>
        <taxon>Vertebrata</taxon>
        <taxon>Euteleostomi</taxon>
        <taxon>Mammalia</taxon>
        <taxon>Eutheria</taxon>
        <taxon>Euarchontoglires</taxon>
        <taxon>Glires</taxon>
        <taxon>Rodentia</taxon>
        <taxon>Myomorpha</taxon>
        <taxon>Muroidea</taxon>
        <taxon>Cricetidae</taxon>
        <taxon>Arvicolinae</taxon>
        <taxon>Myodes</taxon>
    </lineage>
</organism>
<keyword evidence="2" id="KW-1185">Reference proteome</keyword>
<sequence>MGRLLQQSGRRRLLPSRTESLWASLSTASISVPFAFFPENGLSFPKKDDLKNAAVMEASTLALKTSETRIQGSVNTVSTFQKKHQKRNMLFALPSAQAESHPSCRGKPSLRDQVPMVPVYVRRSELTVSVYLRPCGIGGRVLGRSANLSIPLPVTGKVPPSILTLGPSRFDP</sequence>
<name>A0AAW0IIQ5_MYOGA</name>
<dbReference type="EMBL" id="JBBHLL010000126">
    <property type="protein sequence ID" value="KAK7814061.1"/>
    <property type="molecule type" value="Genomic_DNA"/>
</dbReference>
<dbReference type="Proteomes" id="UP001488838">
    <property type="component" value="Unassembled WGS sequence"/>
</dbReference>
<evidence type="ECO:0000313" key="2">
    <source>
        <dbReference type="Proteomes" id="UP001488838"/>
    </source>
</evidence>
<evidence type="ECO:0000313" key="1">
    <source>
        <dbReference type="EMBL" id="KAK7814061.1"/>
    </source>
</evidence>
<accession>A0AAW0IIQ5</accession>
<gene>
    <name evidence="1" type="ORF">U0070_020920</name>
</gene>
<dbReference type="AlphaFoldDB" id="A0AAW0IIQ5"/>
<proteinExistence type="predicted"/>
<reference evidence="1 2" key="1">
    <citation type="journal article" date="2023" name="bioRxiv">
        <title>Conserved and derived expression patterns and positive selection on dental genes reveal complex evolutionary context of ever-growing rodent molars.</title>
        <authorList>
            <person name="Calamari Z.T."/>
            <person name="Song A."/>
            <person name="Cohen E."/>
            <person name="Akter M."/>
            <person name="Roy R.D."/>
            <person name="Hallikas O."/>
            <person name="Christensen M.M."/>
            <person name="Li P."/>
            <person name="Marangoni P."/>
            <person name="Jernvall J."/>
            <person name="Klein O.D."/>
        </authorList>
    </citation>
    <scope>NUCLEOTIDE SEQUENCE [LARGE SCALE GENOMIC DNA]</scope>
    <source>
        <strain evidence="1">V071</strain>
    </source>
</reference>